<protein>
    <submittedName>
        <fullName evidence="8">Aromatic hydrocarbon degradation membrane protein</fullName>
    </submittedName>
</protein>
<dbReference type="SUPFAM" id="SSF56935">
    <property type="entry name" value="Porins"/>
    <property type="match status" value="1"/>
</dbReference>
<evidence type="ECO:0000256" key="3">
    <source>
        <dbReference type="ARBA" id="ARBA00022452"/>
    </source>
</evidence>
<dbReference type="Proteomes" id="UP000095200">
    <property type="component" value="Unassembled WGS sequence"/>
</dbReference>
<dbReference type="PANTHER" id="PTHR35093">
    <property type="entry name" value="OUTER MEMBRANE PROTEIN NMB0088-RELATED"/>
    <property type="match status" value="1"/>
</dbReference>
<dbReference type="GO" id="GO:0009279">
    <property type="term" value="C:cell outer membrane"/>
    <property type="evidence" value="ECO:0007669"/>
    <property type="project" value="UniProtKB-SubCell"/>
</dbReference>
<name>A0A194AIA0_9BACT</name>
<organism evidence="8 9">
    <name type="scientific">Desulfoplanes formicivorans</name>
    <dbReference type="NCBI Taxonomy" id="1592317"/>
    <lineage>
        <taxon>Bacteria</taxon>
        <taxon>Pseudomonadati</taxon>
        <taxon>Thermodesulfobacteriota</taxon>
        <taxon>Desulfovibrionia</taxon>
        <taxon>Desulfovibrionales</taxon>
        <taxon>Desulfoplanaceae</taxon>
        <taxon>Desulfoplanes</taxon>
    </lineage>
</organism>
<proteinExistence type="inferred from homology"/>
<keyword evidence="6" id="KW-0472">Membrane</keyword>
<keyword evidence="4" id="KW-0812">Transmembrane</keyword>
<sequence length="415" mass="46461">MRIQLWKRVGLPLVCLLMLVDSAFGAGFGIYEWSARGNALGGAMIGKADDPSAVAYNPAGITQLPGVQVMGGFTALMPSATVEVETDGGESGSWDTHDLGLDGIAPHAYLTWQMNDKFWFGLGAFTRFGLASEYDSNWAGRYAEYYAGVATYSINPSIAYKINEQWSVAAGIEAMYLDIEIKRKIYTGAKDIDADLAGDCWAPGYNLGIHYKPVKWFSAGLTYRSEIHPHVEGDVDFSNNSKGLYDQSVVGYLNLPASWSLGLAFQLNEKLNLEVDGIFTQWSAYKDIRFAYDTLTTQKEEKNWKDVWRFQVGLEYAYNDWLDLRCGYVYDQSPINDAHYDYMIPLTDRHIFSVGTGMHWGNVTLDLSYGYLFSQDKDVDIEVVLSKDYGISQKQEATFKNAHCHMVGMTIGYTF</sequence>
<evidence type="ECO:0000256" key="7">
    <source>
        <dbReference type="ARBA" id="ARBA00023237"/>
    </source>
</evidence>
<dbReference type="RefSeq" id="WP_176724180.1">
    <property type="nucleotide sequence ID" value="NZ_BDFE01000015.1"/>
</dbReference>
<comment type="similarity">
    <text evidence="2">Belongs to the OmpP1/FadL family.</text>
</comment>
<evidence type="ECO:0000313" key="8">
    <source>
        <dbReference type="EMBL" id="GAU08484.1"/>
    </source>
</evidence>
<evidence type="ECO:0000313" key="9">
    <source>
        <dbReference type="Proteomes" id="UP000095200"/>
    </source>
</evidence>
<keyword evidence="7" id="KW-0998">Cell outer membrane</keyword>
<evidence type="ECO:0000256" key="2">
    <source>
        <dbReference type="ARBA" id="ARBA00008163"/>
    </source>
</evidence>
<accession>A0A194AIA0</accession>
<comment type="subcellular location">
    <subcellularLocation>
        <location evidence="1">Cell outer membrane</location>
        <topology evidence="1">Multi-pass membrane protein</topology>
    </subcellularLocation>
</comment>
<comment type="caution">
    <text evidence="8">The sequence shown here is derived from an EMBL/GenBank/DDBJ whole genome shotgun (WGS) entry which is preliminary data.</text>
</comment>
<evidence type="ECO:0000256" key="4">
    <source>
        <dbReference type="ARBA" id="ARBA00022692"/>
    </source>
</evidence>
<dbReference type="Pfam" id="PF03349">
    <property type="entry name" value="Toluene_X"/>
    <property type="match status" value="1"/>
</dbReference>
<dbReference type="AlphaFoldDB" id="A0A194AIA0"/>
<reference evidence="9" key="1">
    <citation type="submission" date="2016-06" db="EMBL/GenBank/DDBJ databases">
        <title>Draft genome sequence of Desulfoplanes formicivorans strain Pf12B.</title>
        <authorList>
            <person name="Watanabe M."/>
            <person name="Kojima H."/>
            <person name="Fukui M."/>
        </authorList>
    </citation>
    <scope>NUCLEOTIDE SEQUENCE [LARGE SCALE GENOMIC DNA]</scope>
    <source>
        <strain evidence="9">Pf12B</strain>
    </source>
</reference>
<dbReference type="Gene3D" id="2.40.160.60">
    <property type="entry name" value="Outer membrane protein transport protein (OMPP1/FadL/TodX)"/>
    <property type="match status" value="1"/>
</dbReference>
<evidence type="ECO:0000256" key="6">
    <source>
        <dbReference type="ARBA" id="ARBA00023136"/>
    </source>
</evidence>
<dbReference type="InterPro" id="IPR005017">
    <property type="entry name" value="OMPP1/FadL/TodX"/>
</dbReference>
<keyword evidence="9" id="KW-1185">Reference proteome</keyword>
<keyword evidence="3" id="KW-1134">Transmembrane beta strand</keyword>
<evidence type="ECO:0000256" key="1">
    <source>
        <dbReference type="ARBA" id="ARBA00004571"/>
    </source>
</evidence>
<dbReference type="GO" id="GO:0015483">
    <property type="term" value="F:long-chain fatty acid transporting porin activity"/>
    <property type="evidence" value="ECO:0007669"/>
    <property type="project" value="TreeGrafter"/>
</dbReference>
<evidence type="ECO:0000256" key="5">
    <source>
        <dbReference type="ARBA" id="ARBA00022729"/>
    </source>
</evidence>
<gene>
    <name evidence="8" type="ORF">DPF_1194</name>
</gene>
<dbReference type="EMBL" id="BDFE01000015">
    <property type="protein sequence ID" value="GAU08484.1"/>
    <property type="molecule type" value="Genomic_DNA"/>
</dbReference>
<keyword evidence="5" id="KW-0732">Signal</keyword>
<dbReference type="PANTHER" id="PTHR35093:SF8">
    <property type="entry name" value="OUTER MEMBRANE PROTEIN NMB0088-RELATED"/>
    <property type="match status" value="1"/>
</dbReference>